<reference evidence="1 2" key="1">
    <citation type="submission" date="2019-03" db="EMBL/GenBank/DDBJ databases">
        <title>Single cell metagenomics reveals metabolic interactions within the superorganism composed of flagellate Streblomastix strix and complex community of Bacteroidetes bacteria on its surface.</title>
        <authorList>
            <person name="Treitli S.C."/>
            <person name="Kolisko M."/>
            <person name="Husnik F."/>
            <person name="Keeling P."/>
            <person name="Hampl V."/>
        </authorList>
    </citation>
    <scope>NUCLEOTIDE SEQUENCE [LARGE SCALE GENOMIC DNA]</scope>
    <source>
        <strain evidence="1">ST1C</strain>
    </source>
</reference>
<sequence>YYSQGGIDTLSELTDIPVEKLDKQEITRCNLVLQKHLDNLIKYYSEEGVEKLEKEPAKKKE</sequence>
<accession>A0A5J4W0D5</accession>
<gene>
    <name evidence="1" type="ORF">EZS28_016178</name>
</gene>
<name>A0A5J4W0D5_9EUKA</name>
<proteinExistence type="predicted"/>
<comment type="caution">
    <text evidence="1">The sequence shown here is derived from an EMBL/GenBank/DDBJ whole genome shotgun (WGS) entry which is preliminary data.</text>
</comment>
<dbReference type="AlphaFoldDB" id="A0A5J4W0D5"/>
<protein>
    <recommendedName>
        <fullName evidence="3">SAM domain-containing protein</fullName>
    </recommendedName>
</protein>
<evidence type="ECO:0000313" key="2">
    <source>
        <dbReference type="Proteomes" id="UP000324800"/>
    </source>
</evidence>
<dbReference type="EMBL" id="SNRW01004038">
    <property type="protein sequence ID" value="KAA6388298.1"/>
    <property type="molecule type" value="Genomic_DNA"/>
</dbReference>
<evidence type="ECO:0008006" key="3">
    <source>
        <dbReference type="Google" id="ProtNLM"/>
    </source>
</evidence>
<evidence type="ECO:0000313" key="1">
    <source>
        <dbReference type="EMBL" id="KAA6388298.1"/>
    </source>
</evidence>
<feature type="non-terminal residue" evidence="1">
    <location>
        <position position="1"/>
    </location>
</feature>
<dbReference type="Proteomes" id="UP000324800">
    <property type="component" value="Unassembled WGS sequence"/>
</dbReference>
<organism evidence="1 2">
    <name type="scientific">Streblomastix strix</name>
    <dbReference type="NCBI Taxonomy" id="222440"/>
    <lineage>
        <taxon>Eukaryota</taxon>
        <taxon>Metamonada</taxon>
        <taxon>Preaxostyla</taxon>
        <taxon>Oxymonadida</taxon>
        <taxon>Streblomastigidae</taxon>
        <taxon>Streblomastix</taxon>
    </lineage>
</organism>